<proteinExistence type="predicted"/>
<dbReference type="Proteomes" id="UP000005045">
    <property type="component" value="Unassembled WGS sequence"/>
</dbReference>
<evidence type="ECO:0000313" key="1">
    <source>
        <dbReference type="EMBL" id="EDT06494.1"/>
    </source>
</evidence>
<protein>
    <submittedName>
        <fullName evidence="1">Uncharacterized protein</fullName>
    </submittedName>
</protein>
<evidence type="ECO:0000313" key="2">
    <source>
        <dbReference type="Proteomes" id="UP000005045"/>
    </source>
</evidence>
<name>B1GBJ7_PARG4</name>
<keyword evidence="2" id="KW-1185">Reference proteome</keyword>
<reference evidence="1 2" key="1">
    <citation type="submission" date="2008-03" db="EMBL/GenBank/DDBJ databases">
        <title>Sequencing of the draft genome and assembly of Burkholderia graminis C4D1M.</title>
        <authorList>
            <consortium name="US DOE Joint Genome Institute (JGI-PGF)"/>
            <person name="Copeland A."/>
            <person name="Lucas S."/>
            <person name="Lapidus A."/>
            <person name="Glavina del Rio T."/>
            <person name="Dalin E."/>
            <person name="Tice H."/>
            <person name="Bruce D."/>
            <person name="Goodwin L."/>
            <person name="Pitluck S."/>
            <person name="Larimer F."/>
            <person name="Land M.L."/>
            <person name="Hauser L."/>
            <person name="Tiedje J."/>
            <person name="Richardson P."/>
        </authorList>
    </citation>
    <scope>NUCLEOTIDE SEQUENCE [LARGE SCALE GENOMIC DNA]</scope>
    <source>
        <strain evidence="2">ATCC 700544 / DSM 17151 / LMG 18924 / NCIMB 13744 / C4D1M</strain>
    </source>
</reference>
<comment type="caution">
    <text evidence="1">The sequence shown here is derived from an EMBL/GenBank/DDBJ whole genome shotgun (WGS) entry which is preliminary data.</text>
</comment>
<dbReference type="AlphaFoldDB" id="B1GBJ7"/>
<organism evidence="1 2">
    <name type="scientific">Paraburkholderia graminis (strain ATCC 700544 / DSM 17151 / LMG 18924 / NCIMB 13744 / C4D1M)</name>
    <dbReference type="NCBI Taxonomy" id="396598"/>
    <lineage>
        <taxon>Bacteria</taxon>
        <taxon>Pseudomonadati</taxon>
        <taxon>Pseudomonadota</taxon>
        <taxon>Betaproteobacteria</taxon>
        <taxon>Burkholderiales</taxon>
        <taxon>Burkholderiaceae</taxon>
        <taxon>Paraburkholderia</taxon>
    </lineage>
</organism>
<accession>B1GBJ7</accession>
<dbReference type="EMBL" id="ABLD01000066">
    <property type="protein sequence ID" value="EDT06494.1"/>
    <property type="molecule type" value="Genomic_DNA"/>
</dbReference>
<sequence length="39" mass="4423">MRRAFELGLAGHVVDARGEGFFQVVVTKRDMVDGFIERL</sequence>
<gene>
    <name evidence="1" type="ORF">BgramDRAFT_6734</name>
</gene>